<comment type="caution">
    <text evidence="1">The sequence shown here is derived from an EMBL/GenBank/DDBJ whole genome shotgun (WGS) entry which is preliminary data.</text>
</comment>
<accession>A0AAD5PTX4</accession>
<dbReference type="Proteomes" id="UP000820818">
    <property type="component" value="Linkage Group LG8"/>
</dbReference>
<dbReference type="AlphaFoldDB" id="A0AAD5PTX4"/>
<dbReference type="EMBL" id="WJBH02000008">
    <property type="protein sequence ID" value="KAI9555060.1"/>
    <property type="molecule type" value="Genomic_DNA"/>
</dbReference>
<keyword evidence="2" id="KW-1185">Reference proteome</keyword>
<proteinExistence type="predicted"/>
<organism evidence="1 2">
    <name type="scientific">Daphnia sinensis</name>
    <dbReference type="NCBI Taxonomy" id="1820382"/>
    <lineage>
        <taxon>Eukaryota</taxon>
        <taxon>Metazoa</taxon>
        <taxon>Ecdysozoa</taxon>
        <taxon>Arthropoda</taxon>
        <taxon>Crustacea</taxon>
        <taxon>Branchiopoda</taxon>
        <taxon>Diplostraca</taxon>
        <taxon>Cladocera</taxon>
        <taxon>Anomopoda</taxon>
        <taxon>Daphniidae</taxon>
        <taxon>Daphnia</taxon>
        <taxon>Daphnia similis group</taxon>
    </lineage>
</organism>
<evidence type="ECO:0000313" key="2">
    <source>
        <dbReference type="Proteomes" id="UP000820818"/>
    </source>
</evidence>
<protein>
    <submittedName>
        <fullName evidence="1">Uncharacterized protein</fullName>
    </submittedName>
</protein>
<reference evidence="1 2" key="1">
    <citation type="submission" date="2022-05" db="EMBL/GenBank/DDBJ databases">
        <title>A multi-omics perspective on studying reproductive biology in Daphnia sinensis.</title>
        <authorList>
            <person name="Jia J."/>
        </authorList>
    </citation>
    <scope>NUCLEOTIDE SEQUENCE [LARGE SCALE GENOMIC DNA]</scope>
    <source>
        <strain evidence="1 2">WSL</strain>
    </source>
</reference>
<name>A0AAD5PTX4_9CRUS</name>
<evidence type="ECO:0000313" key="1">
    <source>
        <dbReference type="EMBL" id="KAI9555060.1"/>
    </source>
</evidence>
<sequence length="80" mass="9442">MDPFAFTLQLKHRGNFGDTLEVVGAFMISLPFHFFTRFRPEDKEIFVEILLFSLLYNPCAPPSGHDFGFRRARVTNYYYQ</sequence>
<gene>
    <name evidence="1" type="ORF">GHT06_020360</name>
</gene>